<sequence length="157" mass="17877">MDDLAEARRLPGPSVVEIFLIYLHRRVAGHDAAAGVPMYRYVGIIAHDQRHGLTSYLCGRFATDLFISSGTHSLVEYVHGLHSIRLHTHPPHFLLALLCLLFIWLSSRRSHSLLRTFSLLLSFVRLRLRLFNASIMFTWRPGMHSITTNGKILGSFE</sequence>
<keyword evidence="2" id="KW-1185">Reference proteome</keyword>
<protein>
    <submittedName>
        <fullName evidence="1">Uncharacterized protein</fullName>
    </submittedName>
</protein>
<proteinExistence type="predicted"/>
<evidence type="ECO:0000313" key="1">
    <source>
        <dbReference type="EMBL" id="TFK84535.1"/>
    </source>
</evidence>
<dbReference type="EMBL" id="ML211310">
    <property type="protein sequence ID" value="TFK84535.1"/>
    <property type="molecule type" value="Genomic_DNA"/>
</dbReference>
<gene>
    <name evidence="1" type="ORF">K466DRAFT_221590</name>
</gene>
<reference evidence="1 2" key="1">
    <citation type="journal article" date="2019" name="Nat. Ecol. Evol.">
        <title>Megaphylogeny resolves global patterns of mushroom evolution.</title>
        <authorList>
            <person name="Varga T."/>
            <person name="Krizsan K."/>
            <person name="Foldi C."/>
            <person name="Dima B."/>
            <person name="Sanchez-Garcia M."/>
            <person name="Sanchez-Ramirez S."/>
            <person name="Szollosi G.J."/>
            <person name="Szarkandi J.G."/>
            <person name="Papp V."/>
            <person name="Albert L."/>
            <person name="Andreopoulos W."/>
            <person name="Angelini C."/>
            <person name="Antonin V."/>
            <person name="Barry K.W."/>
            <person name="Bougher N.L."/>
            <person name="Buchanan P."/>
            <person name="Buyck B."/>
            <person name="Bense V."/>
            <person name="Catcheside P."/>
            <person name="Chovatia M."/>
            <person name="Cooper J."/>
            <person name="Damon W."/>
            <person name="Desjardin D."/>
            <person name="Finy P."/>
            <person name="Geml J."/>
            <person name="Haridas S."/>
            <person name="Hughes K."/>
            <person name="Justo A."/>
            <person name="Karasinski D."/>
            <person name="Kautmanova I."/>
            <person name="Kiss B."/>
            <person name="Kocsube S."/>
            <person name="Kotiranta H."/>
            <person name="LaButti K.M."/>
            <person name="Lechner B.E."/>
            <person name="Liimatainen K."/>
            <person name="Lipzen A."/>
            <person name="Lukacs Z."/>
            <person name="Mihaltcheva S."/>
            <person name="Morgado L.N."/>
            <person name="Niskanen T."/>
            <person name="Noordeloos M.E."/>
            <person name="Ohm R.A."/>
            <person name="Ortiz-Santana B."/>
            <person name="Ovrebo C."/>
            <person name="Racz N."/>
            <person name="Riley R."/>
            <person name="Savchenko A."/>
            <person name="Shiryaev A."/>
            <person name="Soop K."/>
            <person name="Spirin V."/>
            <person name="Szebenyi C."/>
            <person name="Tomsovsky M."/>
            <person name="Tulloss R.E."/>
            <person name="Uehling J."/>
            <person name="Grigoriev I.V."/>
            <person name="Vagvolgyi C."/>
            <person name="Papp T."/>
            <person name="Martin F.M."/>
            <person name="Miettinen O."/>
            <person name="Hibbett D.S."/>
            <person name="Nagy L.G."/>
        </authorList>
    </citation>
    <scope>NUCLEOTIDE SEQUENCE [LARGE SCALE GENOMIC DNA]</scope>
    <source>
        <strain evidence="1 2">HHB13444</strain>
    </source>
</reference>
<organism evidence="1 2">
    <name type="scientific">Polyporus arcularius HHB13444</name>
    <dbReference type="NCBI Taxonomy" id="1314778"/>
    <lineage>
        <taxon>Eukaryota</taxon>
        <taxon>Fungi</taxon>
        <taxon>Dikarya</taxon>
        <taxon>Basidiomycota</taxon>
        <taxon>Agaricomycotina</taxon>
        <taxon>Agaricomycetes</taxon>
        <taxon>Polyporales</taxon>
        <taxon>Polyporaceae</taxon>
        <taxon>Polyporus</taxon>
    </lineage>
</organism>
<dbReference type="AlphaFoldDB" id="A0A5C3P4E9"/>
<dbReference type="InParanoid" id="A0A5C3P4E9"/>
<accession>A0A5C3P4E9</accession>
<name>A0A5C3P4E9_9APHY</name>
<evidence type="ECO:0000313" key="2">
    <source>
        <dbReference type="Proteomes" id="UP000308197"/>
    </source>
</evidence>
<dbReference type="Proteomes" id="UP000308197">
    <property type="component" value="Unassembled WGS sequence"/>
</dbReference>